<comment type="caution">
    <text evidence="7">The sequence shown here is derived from an EMBL/GenBank/DDBJ whole genome shotgun (WGS) entry which is preliminary data.</text>
</comment>
<evidence type="ECO:0008006" key="9">
    <source>
        <dbReference type="Google" id="ProtNLM"/>
    </source>
</evidence>
<accession>A0ABD3Q275</accession>
<dbReference type="InterPro" id="IPR001040">
    <property type="entry name" value="TIF_eIF_4E"/>
</dbReference>
<name>A0ABD3Q275_9STRA</name>
<gene>
    <name evidence="7" type="ORF">HJC23_012934</name>
</gene>
<dbReference type="GO" id="GO:0006417">
    <property type="term" value="P:regulation of translation"/>
    <property type="evidence" value="ECO:0007669"/>
    <property type="project" value="UniProtKB-KW"/>
</dbReference>
<evidence type="ECO:0000256" key="6">
    <source>
        <dbReference type="RuleBase" id="RU004374"/>
    </source>
</evidence>
<dbReference type="GO" id="GO:0003723">
    <property type="term" value="F:RNA binding"/>
    <property type="evidence" value="ECO:0007669"/>
    <property type="project" value="UniProtKB-KW"/>
</dbReference>
<dbReference type="GO" id="GO:0003743">
    <property type="term" value="F:translation initiation factor activity"/>
    <property type="evidence" value="ECO:0007669"/>
    <property type="project" value="UniProtKB-KW"/>
</dbReference>
<comment type="similarity">
    <text evidence="1 6">Belongs to the eukaryotic initiation factor 4E family.</text>
</comment>
<dbReference type="Pfam" id="PF01652">
    <property type="entry name" value="IF4E"/>
    <property type="match status" value="1"/>
</dbReference>
<protein>
    <recommendedName>
        <fullName evidence="9">Eukaryotic translation initiation factor 4E</fullName>
    </recommendedName>
</protein>
<dbReference type="Proteomes" id="UP001516023">
    <property type="component" value="Unassembled WGS sequence"/>
</dbReference>
<evidence type="ECO:0000256" key="4">
    <source>
        <dbReference type="ARBA" id="ARBA00022884"/>
    </source>
</evidence>
<evidence type="ECO:0000256" key="3">
    <source>
        <dbReference type="ARBA" id="ARBA00022845"/>
    </source>
</evidence>
<keyword evidence="4 6" id="KW-0694">RNA-binding</keyword>
<keyword evidence="2 6" id="KW-0396">Initiation factor</keyword>
<feature type="non-terminal residue" evidence="7">
    <location>
        <position position="1"/>
    </location>
</feature>
<evidence type="ECO:0000313" key="8">
    <source>
        <dbReference type="Proteomes" id="UP001516023"/>
    </source>
</evidence>
<dbReference type="InterPro" id="IPR023398">
    <property type="entry name" value="TIF_eIF4e-like"/>
</dbReference>
<keyword evidence="5 6" id="KW-0648">Protein biosynthesis</keyword>
<dbReference type="SUPFAM" id="SSF55418">
    <property type="entry name" value="eIF4e-like"/>
    <property type="match status" value="1"/>
</dbReference>
<dbReference type="EMBL" id="JABMIG020000081">
    <property type="protein sequence ID" value="KAL3794397.1"/>
    <property type="molecule type" value="Genomic_DNA"/>
</dbReference>
<organism evidence="7 8">
    <name type="scientific">Cyclotella cryptica</name>
    <dbReference type="NCBI Taxonomy" id="29204"/>
    <lineage>
        <taxon>Eukaryota</taxon>
        <taxon>Sar</taxon>
        <taxon>Stramenopiles</taxon>
        <taxon>Ochrophyta</taxon>
        <taxon>Bacillariophyta</taxon>
        <taxon>Coscinodiscophyceae</taxon>
        <taxon>Thalassiosirophycidae</taxon>
        <taxon>Stephanodiscales</taxon>
        <taxon>Stephanodiscaceae</taxon>
        <taxon>Cyclotella</taxon>
    </lineage>
</organism>
<evidence type="ECO:0000256" key="2">
    <source>
        <dbReference type="ARBA" id="ARBA00022540"/>
    </source>
</evidence>
<reference evidence="7 8" key="1">
    <citation type="journal article" date="2020" name="G3 (Bethesda)">
        <title>Improved Reference Genome for Cyclotella cryptica CCMP332, a Model for Cell Wall Morphogenesis, Salinity Adaptation, and Lipid Production in Diatoms (Bacillariophyta).</title>
        <authorList>
            <person name="Roberts W.R."/>
            <person name="Downey K.M."/>
            <person name="Ruck E.C."/>
            <person name="Traller J.C."/>
            <person name="Alverson A.J."/>
        </authorList>
    </citation>
    <scope>NUCLEOTIDE SEQUENCE [LARGE SCALE GENOMIC DNA]</scope>
    <source>
        <strain evidence="7 8">CCMP332</strain>
    </source>
</reference>
<keyword evidence="3" id="KW-0810">Translation regulation</keyword>
<dbReference type="Gene3D" id="3.30.760.10">
    <property type="entry name" value="RNA Cap, Translation Initiation Factor Eif4e"/>
    <property type="match status" value="1"/>
</dbReference>
<evidence type="ECO:0000313" key="7">
    <source>
        <dbReference type="EMBL" id="KAL3794397.1"/>
    </source>
</evidence>
<evidence type="ECO:0000256" key="5">
    <source>
        <dbReference type="ARBA" id="ARBA00022917"/>
    </source>
</evidence>
<dbReference type="PANTHER" id="PTHR11960">
    <property type="entry name" value="EUKARYOTIC TRANSLATION INITIATION FACTOR 4E RELATED"/>
    <property type="match status" value="1"/>
</dbReference>
<dbReference type="AlphaFoldDB" id="A0ABD3Q275"/>
<proteinExistence type="inferred from homology"/>
<dbReference type="PANTHER" id="PTHR11960:SF8">
    <property type="entry name" value="EUKARYOTIC TRANSLATION INITIATION FACTOR 4E1-RELATED"/>
    <property type="match status" value="1"/>
</dbReference>
<sequence length="265" mass="30405">VKLHHPLDQPSLPPLHNTDLSERFRHSCLSFPVLCTPRYNRPPNIHHNLRNLLASIHAAPSYPHPKNLFLMIEPTSQSTTTPLHHKWTLWYDNPRLAPPGTDWHDNLKNLGTFQTAEEFWSIFNNILPSSQLAVNSNYHLFKEGIEPMWEDPQNKDGGKFVLSMPKKDTREGRGDEWWLYTVLAVIGETMDLTGDEVCGCVVSIRKSQDRIALWLKSSDRKRCTEVGARWKKALEVSNKTSLKYQAHRDAAATGSSFQNEIKFEI</sequence>
<evidence type="ECO:0000256" key="1">
    <source>
        <dbReference type="ARBA" id="ARBA00009860"/>
    </source>
</evidence>
<keyword evidence="8" id="KW-1185">Reference proteome</keyword>